<evidence type="ECO:0000313" key="8">
    <source>
        <dbReference type="Proteomes" id="UP000752171"/>
    </source>
</evidence>
<dbReference type="AlphaFoldDB" id="A0A8T2KV17"/>
<dbReference type="InterPro" id="IPR007110">
    <property type="entry name" value="Ig-like_dom"/>
</dbReference>
<dbReference type="PANTHER" id="PTHR11860:SF118">
    <property type="entry name" value="CMRF35-LIKE MOLECULE 3-RELATED"/>
    <property type="match status" value="1"/>
</dbReference>
<dbReference type="GO" id="GO:0004888">
    <property type="term" value="F:transmembrane signaling receptor activity"/>
    <property type="evidence" value="ECO:0007669"/>
    <property type="project" value="TreeGrafter"/>
</dbReference>
<comment type="subcellular location">
    <subcellularLocation>
        <location evidence="1">Membrane</location>
    </subcellularLocation>
</comment>
<feature type="transmembrane region" description="Helical" evidence="5">
    <location>
        <begin position="209"/>
        <end position="230"/>
    </location>
</feature>
<dbReference type="GO" id="GO:0005886">
    <property type="term" value="C:plasma membrane"/>
    <property type="evidence" value="ECO:0007669"/>
    <property type="project" value="TreeGrafter"/>
</dbReference>
<dbReference type="InterPro" id="IPR013106">
    <property type="entry name" value="Ig_V-set"/>
</dbReference>
<dbReference type="PROSITE" id="PS50835">
    <property type="entry name" value="IG_LIKE"/>
    <property type="match status" value="1"/>
</dbReference>
<proteinExistence type="predicted"/>
<dbReference type="Proteomes" id="UP000752171">
    <property type="component" value="Unassembled WGS sequence"/>
</dbReference>
<gene>
    <name evidence="7" type="primary">CD300A</name>
    <name evidence="7" type="ORF">AMEX_G24687</name>
</gene>
<feature type="non-terminal residue" evidence="7">
    <location>
        <position position="1"/>
    </location>
</feature>
<evidence type="ECO:0000259" key="6">
    <source>
        <dbReference type="PROSITE" id="PS50835"/>
    </source>
</evidence>
<feature type="region of interest" description="Disordered" evidence="4">
    <location>
        <begin position="295"/>
        <end position="345"/>
    </location>
</feature>
<organism evidence="7 8">
    <name type="scientific">Astyanax mexicanus</name>
    <name type="common">Blind cave fish</name>
    <name type="synonym">Astyanax fasciatus mexicanus</name>
    <dbReference type="NCBI Taxonomy" id="7994"/>
    <lineage>
        <taxon>Eukaryota</taxon>
        <taxon>Metazoa</taxon>
        <taxon>Chordata</taxon>
        <taxon>Craniata</taxon>
        <taxon>Vertebrata</taxon>
        <taxon>Euteleostomi</taxon>
        <taxon>Actinopterygii</taxon>
        <taxon>Neopterygii</taxon>
        <taxon>Teleostei</taxon>
        <taxon>Ostariophysi</taxon>
        <taxon>Characiformes</taxon>
        <taxon>Characoidei</taxon>
        <taxon>Acestrorhamphidae</taxon>
        <taxon>Acestrorhamphinae</taxon>
        <taxon>Astyanax</taxon>
    </lineage>
</organism>
<keyword evidence="3 5" id="KW-0472">Membrane</keyword>
<dbReference type="InterPro" id="IPR003599">
    <property type="entry name" value="Ig_sub"/>
</dbReference>
<dbReference type="InterPro" id="IPR050671">
    <property type="entry name" value="CD300_family_receptors"/>
</dbReference>
<dbReference type="InterPro" id="IPR013783">
    <property type="entry name" value="Ig-like_fold"/>
</dbReference>
<dbReference type="SUPFAM" id="SSF48726">
    <property type="entry name" value="Immunoglobulin"/>
    <property type="match status" value="1"/>
</dbReference>
<dbReference type="PANTHER" id="PTHR11860">
    <property type="entry name" value="POLYMERIC-IMMUNOGLOBULIN RECEPTOR"/>
    <property type="match status" value="1"/>
</dbReference>
<evidence type="ECO:0000313" key="7">
    <source>
        <dbReference type="EMBL" id="KAG9262804.1"/>
    </source>
</evidence>
<comment type="caution">
    <text evidence="7">The sequence shown here is derived from an EMBL/GenBank/DDBJ whole genome shotgun (WGS) entry which is preliminary data.</text>
</comment>
<evidence type="ECO:0000256" key="5">
    <source>
        <dbReference type="SAM" id="Phobius"/>
    </source>
</evidence>
<name>A0A8T2KV17_ASTMX</name>
<evidence type="ECO:0000256" key="4">
    <source>
        <dbReference type="SAM" id="MobiDB-lite"/>
    </source>
</evidence>
<accession>A0A8T2KV17</accession>
<keyword evidence="2 5" id="KW-0812">Transmembrane</keyword>
<feature type="transmembrane region" description="Helical" evidence="5">
    <location>
        <begin position="178"/>
        <end position="197"/>
    </location>
</feature>
<feature type="domain" description="Ig-like" evidence="6">
    <location>
        <begin position="97"/>
        <end position="184"/>
    </location>
</feature>
<evidence type="ECO:0000256" key="3">
    <source>
        <dbReference type="ARBA" id="ARBA00023136"/>
    </source>
</evidence>
<dbReference type="InterPro" id="IPR036179">
    <property type="entry name" value="Ig-like_dom_sf"/>
</dbReference>
<evidence type="ECO:0000256" key="1">
    <source>
        <dbReference type="ARBA" id="ARBA00004370"/>
    </source>
</evidence>
<dbReference type="SMART" id="SM00406">
    <property type="entry name" value="IGv"/>
    <property type="match status" value="1"/>
</dbReference>
<evidence type="ECO:0000256" key="2">
    <source>
        <dbReference type="ARBA" id="ARBA00022692"/>
    </source>
</evidence>
<protein>
    <submittedName>
        <fullName evidence="7">CMRF35-like molecule 8</fullName>
    </submittedName>
</protein>
<reference evidence="7 8" key="1">
    <citation type="submission" date="2021-07" db="EMBL/GenBank/DDBJ databases">
        <authorList>
            <person name="Imarazene B."/>
            <person name="Zahm M."/>
            <person name="Klopp C."/>
            <person name="Cabau C."/>
            <person name="Beille S."/>
            <person name="Jouanno E."/>
            <person name="Castinel A."/>
            <person name="Lluch J."/>
            <person name="Gil L."/>
            <person name="Kuchtly C."/>
            <person name="Lopez Roques C."/>
            <person name="Donnadieu C."/>
            <person name="Parrinello H."/>
            <person name="Journot L."/>
            <person name="Du K."/>
            <person name="Schartl M."/>
            <person name="Retaux S."/>
            <person name="Guiguen Y."/>
        </authorList>
    </citation>
    <scope>NUCLEOTIDE SEQUENCE [LARGE SCALE GENOMIC DNA]</scope>
    <source>
        <strain evidence="7">Pach_M1</strain>
        <tissue evidence="7">Testis</tissue>
    </source>
</reference>
<dbReference type="Pfam" id="PF07686">
    <property type="entry name" value="V-set"/>
    <property type="match status" value="1"/>
</dbReference>
<feature type="compositionally biased region" description="Polar residues" evidence="4">
    <location>
        <begin position="295"/>
        <end position="340"/>
    </location>
</feature>
<keyword evidence="5" id="KW-1133">Transmembrane helix</keyword>
<dbReference type="EMBL" id="JAICCE010000021">
    <property type="protein sequence ID" value="KAG9262804.1"/>
    <property type="molecule type" value="Genomic_DNA"/>
</dbReference>
<dbReference type="Gene3D" id="2.60.40.10">
    <property type="entry name" value="Immunoglobulins"/>
    <property type="match status" value="2"/>
</dbReference>
<sequence length="352" mass="39770">LTGSVSCFEVIGYSGGSVIIITDLRWSSTRTKYISKLEPNKCISTRGSLTVDDCVYDQRFTLYENTAGQILVLIRGLNLQDAGVYRIGVENQESRDIELKIISKTLSVSQGETVNISCRYPDQFQNHFKYFYKLEDRSVKDIVDTGTKTRRGRFSISDDKESRDVSVRIRDVKKDDGGVYYCAVWTTVGSVGYFSFFSEIQLQVTGPSSSVIIIICVVLLLIGGLTLMFYRHLRKQGTTILTSYRTKCYITHHDYENDPSGSQNIRMGPVYQSLNPNTNQSDSAYQRLNPNMNQSDSIYQSLDSNTNQSDSIYQSLDPSTNQSDSVYQSLDPNTNQSDSVYHTLGPKLIRFK</sequence>
<dbReference type="SMART" id="SM00409">
    <property type="entry name" value="IG"/>
    <property type="match status" value="2"/>
</dbReference>